<dbReference type="Proteomes" id="UP001174909">
    <property type="component" value="Unassembled WGS sequence"/>
</dbReference>
<name>A0AA35RHW4_GEOBA</name>
<accession>A0AA35RHW4</accession>
<keyword evidence="4" id="KW-1185">Reference proteome</keyword>
<protein>
    <submittedName>
        <fullName evidence="3">ATP-dependent DNA/RNA helicase DHX36</fullName>
    </submittedName>
</protein>
<feature type="region of interest" description="Disordered" evidence="1">
    <location>
        <begin position="105"/>
        <end position="145"/>
    </location>
</feature>
<sequence length="145" mass="16072">MKKQFCGLLYDTGFVHCPDPDHDEANHNSANTKLIKAVLCAGLYPNVAKIVQTRPDRPPKLYDQDTKVKFHPKSVNSDETTFDNKFVIYHTKVKSTAVFLHDTSMILPSPSSSSEETSLSRETETNRSLLSTSGSSSRLPTALPC</sequence>
<evidence type="ECO:0000259" key="2">
    <source>
        <dbReference type="Pfam" id="PF07717"/>
    </source>
</evidence>
<keyword evidence="3" id="KW-0378">Hydrolase</keyword>
<dbReference type="InterPro" id="IPR011709">
    <property type="entry name" value="DEAD-box_helicase_OB_fold"/>
</dbReference>
<gene>
    <name evidence="3" type="ORF">GBAR_LOCUS7139</name>
</gene>
<feature type="compositionally biased region" description="Low complexity" evidence="1">
    <location>
        <begin position="126"/>
        <end position="139"/>
    </location>
</feature>
<dbReference type="EMBL" id="CASHTH010001072">
    <property type="protein sequence ID" value="CAI8010966.1"/>
    <property type="molecule type" value="Genomic_DNA"/>
</dbReference>
<comment type="caution">
    <text evidence="3">The sequence shown here is derived from an EMBL/GenBank/DDBJ whole genome shotgun (WGS) entry which is preliminary data.</text>
</comment>
<keyword evidence="3" id="KW-0067">ATP-binding</keyword>
<evidence type="ECO:0000256" key="1">
    <source>
        <dbReference type="SAM" id="MobiDB-lite"/>
    </source>
</evidence>
<feature type="compositionally biased region" description="Low complexity" evidence="1">
    <location>
        <begin position="105"/>
        <end position="117"/>
    </location>
</feature>
<keyword evidence="3" id="KW-0347">Helicase</keyword>
<keyword evidence="3" id="KW-0547">Nucleotide-binding</keyword>
<organism evidence="3 4">
    <name type="scientific">Geodia barretti</name>
    <name type="common">Barrett's horny sponge</name>
    <dbReference type="NCBI Taxonomy" id="519541"/>
    <lineage>
        <taxon>Eukaryota</taxon>
        <taxon>Metazoa</taxon>
        <taxon>Porifera</taxon>
        <taxon>Demospongiae</taxon>
        <taxon>Heteroscleromorpha</taxon>
        <taxon>Tetractinellida</taxon>
        <taxon>Astrophorina</taxon>
        <taxon>Geodiidae</taxon>
        <taxon>Geodia</taxon>
    </lineage>
</organism>
<dbReference type="Pfam" id="PF07717">
    <property type="entry name" value="OB_NTP_bind"/>
    <property type="match status" value="1"/>
</dbReference>
<dbReference type="GO" id="GO:0004386">
    <property type="term" value="F:helicase activity"/>
    <property type="evidence" value="ECO:0007669"/>
    <property type="project" value="UniProtKB-KW"/>
</dbReference>
<reference evidence="3" key="1">
    <citation type="submission" date="2023-03" db="EMBL/GenBank/DDBJ databases">
        <authorList>
            <person name="Steffen K."/>
            <person name="Cardenas P."/>
        </authorList>
    </citation>
    <scope>NUCLEOTIDE SEQUENCE</scope>
</reference>
<evidence type="ECO:0000313" key="3">
    <source>
        <dbReference type="EMBL" id="CAI8010966.1"/>
    </source>
</evidence>
<evidence type="ECO:0000313" key="4">
    <source>
        <dbReference type="Proteomes" id="UP001174909"/>
    </source>
</evidence>
<proteinExistence type="predicted"/>
<dbReference type="AlphaFoldDB" id="A0AA35RHW4"/>
<feature type="domain" description="DEAD-box helicase OB fold" evidence="2">
    <location>
        <begin position="35"/>
        <end position="109"/>
    </location>
</feature>